<dbReference type="SUPFAM" id="SSF55729">
    <property type="entry name" value="Acyl-CoA N-acyltransferases (Nat)"/>
    <property type="match status" value="1"/>
</dbReference>
<evidence type="ECO:0000313" key="5">
    <source>
        <dbReference type="EMBL" id="CAB4649017.1"/>
    </source>
</evidence>
<accession>A0A6J6KGT7</accession>
<dbReference type="PROSITE" id="PS51186">
    <property type="entry name" value="GNAT"/>
    <property type="match status" value="1"/>
</dbReference>
<dbReference type="InterPro" id="IPR000182">
    <property type="entry name" value="GNAT_dom"/>
</dbReference>
<gene>
    <name evidence="4" type="ORF">UFOPK1684_00494</name>
    <name evidence="5" type="ORF">UFOPK2158_01083</name>
</gene>
<proteinExistence type="predicted"/>
<sequence length="151" mass="16087">MSITEDILPASPVTVRYASAEDEAALLGLVGTLGHAVPPDSSVFSDSLARALADFPRTLIHVAEVDGQVVGYALTTISTLLYTNGASAQLQEIAVDDSLQTRGVGTALVRAVEADCQKHGVTQLTVASRRAGGFYDRLGYTQQAEYMRRLF</sequence>
<dbReference type="GO" id="GO:0016747">
    <property type="term" value="F:acyltransferase activity, transferring groups other than amino-acyl groups"/>
    <property type="evidence" value="ECO:0007669"/>
    <property type="project" value="InterPro"/>
</dbReference>
<name>A0A6J6KGT7_9ZZZZ</name>
<evidence type="ECO:0000256" key="1">
    <source>
        <dbReference type="ARBA" id="ARBA00022679"/>
    </source>
</evidence>
<dbReference type="InterPro" id="IPR016181">
    <property type="entry name" value="Acyl_CoA_acyltransferase"/>
</dbReference>
<dbReference type="EMBL" id="CAEZVY010000122">
    <property type="protein sequence ID" value="CAB4649017.1"/>
    <property type="molecule type" value="Genomic_DNA"/>
</dbReference>
<dbReference type="InterPro" id="IPR050832">
    <property type="entry name" value="Bact_Acetyltransf"/>
</dbReference>
<dbReference type="EMBL" id="CAEZTM010000015">
    <property type="protein sequence ID" value="CAB4567266.1"/>
    <property type="molecule type" value="Genomic_DNA"/>
</dbReference>
<evidence type="ECO:0000313" key="4">
    <source>
        <dbReference type="EMBL" id="CAB4567266.1"/>
    </source>
</evidence>
<dbReference type="CDD" id="cd04301">
    <property type="entry name" value="NAT_SF"/>
    <property type="match status" value="1"/>
</dbReference>
<dbReference type="AlphaFoldDB" id="A0A6J6KGT7"/>
<dbReference type="PANTHER" id="PTHR43877:SF2">
    <property type="entry name" value="AMINOALKYLPHOSPHONATE N-ACETYLTRANSFERASE-RELATED"/>
    <property type="match status" value="1"/>
</dbReference>
<keyword evidence="1" id="KW-0808">Transferase</keyword>
<reference evidence="5" key="1">
    <citation type="submission" date="2020-05" db="EMBL/GenBank/DDBJ databases">
        <authorList>
            <person name="Chiriac C."/>
            <person name="Salcher M."/>
            <person name="Ghai R."/>
            <person name="Kavagutti S V."/>
        </authorList>
    </citation>
    <scope>NUCLEOTIDE SEQUENCE</scope>
</reference>
<organism evidence="5">
    <name type="scientific">freshwater metagenome</name>
    <dbReference type="NCBI Taxonomy" id="449393"/>
    <lineage>
        <taxon>unclassified sequences</taxon>
        <taxon>metagenomes</taxon>
        <taxon>ecological metagenomes</taxon>
    </lineage>
</organism>
<protein>
    <submittedName>
        <fullName evidence="5">Unannotated protein</fullName>
    </submittedName>
</protein>
<evidence type="ECO:0000259" key="3">
    <source>
        <dbReference type="PROSITE" id="PS51186"/>
    </source>
</evidence>
<evidence type="ECO:0000256" key="2">
    <source>
        <dbReference type="ARBA" id="ARBA00023315"/>
    </source>
</evidence>
<dbReference type="Gene3D" id="3.40.630.30">
    <property type="match status" value="1"/>
</dbReference>
<feature type="domain" description="N-acetyltransferase" evidence="3">
    <location>
        <begin position="13"/>
        <end position="151"/>
    </location>
</feature>
<dbReference type="PANTHER" id="PTHR43877">
    <property type="entry name" value="AMINOALKYLPHOSPHONATE N-ACETYLTRANSFERASE-RELATED-RELATED"/>
    <property type="match status" value="1"/>
</dbReference>
<dbReference type="Pfam" id="PF13508">
    <property type="entry name" value="Acetyltransf_7"/>
    <property type="match status" value="1"/>
</dbReference>
<keyword evidence="2" id="KW-0012">Acyltransferase</keyword>